<gene>
    <name evidence="1" type="ORF">SDC9_204490</name>
</gene>
<proteinExistence type="predicted"/>
<comment type="caution">
    <text evidence="1">The sequence shown here is derived from an EMBL/GenBank/DDBJ whole genome shotgun (WGS) entry which is preliminary data.</text>
</comment>
<accession>A0A645IZE5</accession>
<evidence type="ECO:0000313" key="1">
    <source>
        <dbReference type="EMBL" id="MPN56798.1"/>
    </source>
</evidence>
<dbReference type="EMBL" id="VSSQ01127564">
    <property type="protein sequence ID" value="MPN56798.1"/>
    <property type="molecule type" value="Genomic_DNA"/>
</dbReference>
<name>A0A645IZE5_9ZZZZ</name>
<protein>
    <submittedName>
        <fullName evidence="1">Uncharacterized protein</fullName>
    </submittedName>
</protein>
<dbReference type="AlphaFoldDB" id="A0A645IZE5"/>
<reference evidence="1" key="1">
    <citation type="submission" date="2019-08" db="EMBL/GenBank/DDBJ databases">
        <authorList>
            <person name="Kucharzyk K."/>
            <person name="Murdoch R.W."/>
            <person name="Higgins S."/>
            <person name="Loffler F."/>
        </authorList>
    </citation>
    <scope>NUCLEOTIDE SEQUENCE</scope>
</reference>
<organism evidence="1">
    <name type="scientific">bioreactor metagenome</name>
    <dbReference type="NCBI Taxonomy" id="1076179"/>
    <lineage>
        <taxon>unclassified sequences</taxon>
        <taxon>metagenomes</taxon>
        <taxon>ecological metagenomes</taxon>
    </lineage>
</organism>
<sequence>MRTPIWKQTTATTVREMEKNQVKAQAKGVK</sequence>